<name>A0A1X2HL94_SYNRA</name>
<keyword evidence="4" id="KW-1185">Reference proteome</keyword>
<dbReference type="AlphaFoldDB" id="A0A1X2HL94"/>
<dbReference type="Gene3D" id="3.30.470.30">
    <property type="entry name" value="DNA ligase/mRNA capping enzyme"/>
    <property type="match status" value="1"/>
</dbReference>
<dbReference type="InterPro" id="IPR001339">
    <property type="entry name" value="mRNA_cap_enzyme_adenylation"/>
</dbReference>
<dbReference type="Proteomes" id="UP000242180">
    <property type="component" value="Unassembled WGS sequence"/>
</dbReference>
<dbReference type="STRING" id="13706.A0A1X2HL94"/>
<sequence length="156" mass="18132">MAALNQNNQRRSSQSTHSAHSVHPPIHSSHEYTSLPETIGRRVDPQYSKTLHSRLKEILNFHLEGFPGTQPVSFESKHLAELQREDYYVCEKTDGIRYLLLFLQSPKGPASFLFDQNRVWYYVPNLLFPMRGRDKEYLKDTLLDGELVIESDENKV</sequence>
<feature type="compositionally biased region" description="Polar residues" evidence="1">
    <location>
        <begin position="1"/>
        <end position="19"/>
    </location>
</feature>
<evidence type="ECO:0000256" key="1">
    <source>
        <dbReference type="SAM" id="MobiDB-lite"/>
    </source>
</evidence>
<feature type="domain" description="mRNA capping enzyme adenylation" evidence="2">
    <location>
        <begin position="70"/>
        <end position="153"/>
    </location>
</feature>
<dbReference type="GO" id="GO:0004484">
    <property type="term" value="F:mRNA guanylyltransferase activity"/>
    <property type="evidence" value="ECO:0007669"/>
    <property type="project" value="InterPro"/>
</dbReference>
<dbReference type="SUPFAM" id="SSF56091">
    <property type="entry name" value="DNA ligase/mRNA capping enzyme, catalytic domain"/>
    <property type="match status" value="1"/>
</dbReference>
<dbReference type="InterPro" id="IPR051029">
    <property type="entry name" value="mRNA_Capping_Enz/RNA_Phosphat"/>
</dbReference>
<proteinExistence type="predicted"/>
<dbReference type="PANTHER" id="PTHR10367:SF17">
    <property type="entry name" value="MRNA-CAPPING ENZYME"/>
    <property type="match status" value="1"/>
</dbReference>
<dbReference type="OrthoDB" id="200924at2759"/>
<gene>
    <name evidence="3" type="ORF">BCR43DRAFT_131904</name>
</gene>
<dbReference type="PANTHER" id="PTHR10367">
    <property type="entry name" value="MRNA-CAPPING ENZYME"/>
    <property type="match status" value="1"/>
</dbReference>
<protein>
    <submittedName>
        <fullName evidence="3">mRNA capping enzyme, catalytic domain-domain-containing protein</fullName>
    </submittedName>
</protein>
<evidence type="ECO:0000313" key="3">
    <source>
        <dbReference type="EMBL" id="ORZ00185.1"/>
    </source>
</evidence>
<organism evidence="3 4">
    <name type="scientific">Syncephalastrum racemosum</name>
    <name type="common">Filamentous fungus</name>
    <dbReference type="NCBI Taxonomy" id="13706"/>
    <lineage>
        <taxon>Eukaryota</taxon>
        <taxon>Fungi</taxon>
        <taxon>Fungi incertae sedis</taxon>
        <taxon>Mucoromycota</taxon>
        <taxon>Mucoromycotina</taxon>
        <taxon>Mucoromycetes</taxon>
        <taxon>Mucorales</taxon>
        <taxon>Syncephalastraceae</taxon>
        <taxon>Syncephalastrum</taxon>
    </lineage>
</organism>
<reference evidence="3 4" key="1">
    <citation type="submission" date="2016-07" db="EMBL/GenBank/DDBJ databases">
        <title>Pervasive Adenine N6-methylation of Active Genes in Fungi.</title>
        <authorList>
            <consortium name="DOE Joint Genome Institute"/>
            <person name="Mondo S.J."/>
            <person name="Dannebaum R.O."/>
            <person name="Kuo R.C."/>
            <person name="Labutti K."/>
            <person name="Haridas S."/>
            <person name="Kuo A."/>
            <person name="Salamov A."/>
            <person name="Ahrendt S.R."/>
            <person name="Lipzen A."/>
            <person name="Sullivan W."/>
            <person name="Andreopoulos W.B."/>
            <person name="Clum A."/>
            <person name="Lindquist E."/>
            <person name="Daum C."/>
            <person name="Ramamoorthy G.K."/>
            <person name="Gryganskyi A."/>
            <person name="Culley D."/>
            <person name="Magnuson J.K."/>
            <person name="James T.Y."/>
            <person name="O'Malley M.A."/>
            <person name="Stajich J.E."/>
            <person name="Spatafora J.W."/>
            <person name="Visel A."/>
            <person name="Grigoriev I.V."/>
        </authorList>
    </citation>
    <scope>NUCLEOTIDE SEQUENCE [LARGE SCALE GENOMIC DNA]</scope>
    <source>
        <strain evidence="3 4">NRRL 2496</strain>
    </source>
</reference>
<evidence type="ECO:0000313" key="4">
    <source>
        <dbReference type="Proteomes" id="UP000242180"/>
    </source>
</evidence>
<dbReference type="InParanoid" id="A0A1X2HL94"/>
<dbReference type="GO" id="GO:0006370">
    <property type="term" value="P:7-methylguanosine mRNA capping"/>
    <property type="evidence" value="ECO:0007669"/>
    <property type="project" value="InterPro"/>
</dbReference>
<accession>A0A1X2HL94</accession>
<dbReference type="EMBL" id="MCGN01000002">
    <property type="protein sequence ID" value="ORZ00185.1"/>
    <property type="molecule type" value="Genomic_DNA"/>
</dbReference>
<feature type="region of interest" description="Disordered" evidence="1">
    <location>
        <begin position="1"/>
        <end position="39"/>
    </location>
</feature>
<comment type="caution">
    <text evidence="3">The sequence shown here is derived from an EMBL/GenBank/DDBJ whole genome shotgun (WGS) entry which is preliminary data.</text>
</comment>
<evidence type="ECO:0000259" key="2">
    <source>
        <dbReference type="Pfam" id="PF01331"/>
    </source>
</evidence>
<dbReference type="GO" id="GO:0005524">
    <property type="term" value="F:ATP binding"/>
    <property type="evidence" value="ECO:0007669"/>
    <property type="project" value="InterPro"/>
</dbReference>
<dbReference type="Pfam" id="PF01331">
    <property type="entry name" value="mRNA_cap_enzyme"/>
    <property type="match status" value="1"/>
</dbReference>